<dbReference type="InterPro" id="IPR006626">
    <property type="entry name" value="PbH1"/>
</dbReference>
<proteinExistence type="predicted"/>
<dbReference type="SMART" id="SM00710">
    <property type="entry name" value="PbH1"/>
    <property type="match status" value="8"/>
</dbReference>
<accession>A0A3D9IX94</accession>
<organism evidence="3 4">
    <name type="scientific">Cohnella phaseoli</name>
    <dbReference type="NCBI Taxonomy" id="456490"/>
    <lineage>
        <taxon>Bacteria</taxon>
        <taxon>Bacillati</taxon>
        <taxon>Bacillota</taxon>
        <taxon>Bacilli</taxon>
        <taxon>Bacillales</taxon>
        <taxon>Paenibacillaceae</taxon>
        <taxon>Cohnella</taxon>
    </lineage>
</organism>
<dbReference type="SUPFAM" id="SSF49344">
    <property type="entry name" value="CBD9-like"/>
    <property type="match status" value="1"/>
</dbReference>
<evidence type="ECO:0000259" key="2">
    <source>
        <dbReference type="PROSITE" id="PS51272"/>
    </source>
</evidence>
<dbReference type="Pfam" id="PF13229">
    <property type="entry name" value="Beta_helix"/>
    <property type="match status" value="1"/>
</dbReference>
<dbReference type="PANTHER" id="PTHR43308:SF5">
    <property type="entry name" value="S-LAYER PROTEIN _ PEPTIDOGLYCAN ENDO-BETA-N-ACETYLGLUCOSAMINIDASE"/>
    <property type="match status" value="1"/>
</dbReference>
<dbReference type="InterPro" id="IPR051465">
    <property type="entry name" value="Cell_Envelope_Struct_Comp"/>
</dbReference>
<reference evidence="3 4" key="1">
    <citation type="submission" date="2018-07" db="EMBL/GenBank/DDBJ databases">
        <title>Genomic Encyclopedia of Type Strains, Phase III (KMG-III): the genomes of soil and plant-associated and newly described type strains.</title>
        <authorList>
            <person name="Whitman W."/>
        </authorList>
    </citation>
    <scope>NUCLEOTIDE SEQUENCE [LARGE SCALE GENOMIC DNA]</scope>
    <source>
        <strain evidence="3 4">CECT 7287</strain>
    </source>
</reference>
<dbReference type="InterPro" id="IPR039448">
    <property type="entry name" value="Beta_helix"/>
</dbReference>
<dbReference type="PANTHER" id="PTHR43308">
    <property type="entry name" value="OUTER MEMBRANE PROTEIN ALPHA-RELATED"/>
    <property type="match status" value="1"/>
</dbReference>
<dbReference type="EMBL" id="QRDZ01000018">
    <property type="protein sequence ID" value="RED66428.1"/>
    <property type="molecule type" value="Genomic_DNA"/>
</dbReference>
<dbReference type="SUPFAM" id="SSF49265">
    <property type="entry name" value="Fibronectin type III"/>
    <property type="match status" value="1"/>
</dbReference>
<dbReference type="GO" id="GO:0016787">
    <property type="term" value="F:hydrolase activity"/>
    <property type="evidence" value="ECO:0007669"/>
    <property type="project" value="InterPro"/>
</dbReference>
<evidence type="ECO:0000259" key="1">
    <source>
        <dbReference type="PROSITE" id="PS50853"/>
    </source>
</evidence>
<gene>
    <name evidence="3" type="ORF">DFP98_11849</name>
</gene>
<dbReference type="SMART" id="SM00060">
    <property type="entry name" value="FN3"/>
    <property type="match status" value="2"/>
</dbReference>
<dbReference type="OrthoDB" id="3333873at2"/>
<dbReference type="CDD" id="cd09621">
    <property type="entry name" value="CBM9_like_5"/>
    <property type="match status" value="1"/>
</dbReference>
<dbReference type="Proteomes" id="UP000256977">
    <property type="component" value="Unassembled WGS sequence"/>
</dbReference>
<evidence type="ECO:0000313" key="4">
    <source>
        <dbReference type="Proteomes" id="UP000256977"/>
    </source>
</evidence>
<name>A0A3D9IX94_9BACL</name>
<dbReference type="SUPFAM" id="SSF51126">
    <property type="entry name" value="Pectin lyase-like"/>
    <property type="match status" value="1"/>
</dbReference>
<dbReference type="Pfam" id="PF00395">
    <property type="entry name" value="SLH"/>
    <property type="match status" value="3"/>
</dbReference>
<protein>
    <submittedName>
        <fullName evidence="3">Uncharacterized protein DUF1080</fullName>
    </submittedName>
</protein>
<dbReference type="RefSeq" id="WP_116062662.1">
    <property type="nucleotide sequence ID" value="NZ_QRDZ01000018.1"/>
</dbReference>
<feature type="domain" description="SLH" evidence="2">
    <location>
        <begin position="1543"/>
        <end position="1602"/>
    </location>
</feature>
<dbReference type="InterPro" id="IPR036116">
    <property type="entry name" value="FN3_sf"/>
</dbReference>
<comment type="caution">
    <text evidence="3">The sequence shown here is derived from an EMBL/GenBank/DDBJ whole genome shotgun (WGS) entry which is preliminary data.</text>
</comment>
<dbReference type="PROSITE" id="PS51272">
    <property type="entry name" value="SLH"/>
    <property type="match status" value="3"/>
</dbReference>
<dbReference type="InterPro" id="IPR013783">
    <property type="entry name" value="Ig-like_fold"/>
</dbReference>
<dbReference type="Pfam" id="PF06439">
    <property type="entry name" value="3keto-disac_hyd"/>
    <property type="match status" value="1"/>
</dbReference>
<dbReference type="Gene3D" id="2.60.40.10">
    <property type="entry name" value="Immunoglobulins"/>
    <property type="match status" value="3"/>
</dbReference>
<feature type="domain" description="Fibronectin type-III" evidence="1">
    <location>
        <begin position="850"/>
        <end position="947"/>
    </location>
</feature>
<dbReference type="Gene3D" id="2.60.120.560">
    <property type="entry name" value="Exo-inulinase, domain 1"/>
    <property type="match status" value="2"/>
</dbReference>
<keyword evidence="4" id="KW-1185">Reference proteome</keyword>
<dbReference type="InterPro" id="IPR012334">
    <property type="entry name" value="Pectin_lyas_fold"/>
</dbReference>
<dbReference type="InterPro" id="IPR003961">
    <property type="entry name" value="FN3_dom"/>
</dbReference>
<dbReference type="InterPro" id="IPR001119">
    <property type="entry name" value="SLH_dom"/>
</dbReference>
<sequence length="1723" mass="184700">MPKVFNHRAILLMMIFMLVMTGTPIALPGQAAAEPNVLLFQEDFENGAAAAWTPVQGNWETVNGGNPTLFSDDFENESAAQWSNNGGAWVAAYNGSSYAYKQTNENGASELVAGDAAWTDYVYEADVKLGVGAGAMMDFRYMDSRHFYYLYMSDTYIRIMKQNGDVQDWIKAYDGPSLDRSDYVRIKVEASGNQFKIYRNGELVLTATDDNAPFLSGKIGLATWATSVEFDNVSVTNLAMNQVFFQSDSQGGEAYAGDEAWSDYAVQVQVAAVDVKEDGKIGIGMRYQDANNKYVVQYSASGTVQIAKVENGQTTVLAEAPYSLTPGMTYTFKGVVAGKQLELHINGVKLLSAVDTAFAAGKISLSLTRATGTYDSVSVFSVSVPVVSDGNTTYYVSSDTGNDANDGLSEATAWRTLDKVNQAVFRAGDSILLKAGDAWNEPLLLSGSGTAQSPIKVASYGTGAKPVISWNAPGGGSVITGYNLSHWIIQGLAVNIIASSTLSWNAVTAGILIQYDSSKPHGNVVIDGNEVYSASYDGNTNGIVVSALVPGTDHREVATDIVISNNTVHNIGWYGITTTGWDTAKNEELRSQLLYGNLKVSGNLVHHTASQGIVVQNAHNSVIERNVVHDGGQGTDTWGPGGIWFIASRDSVIQFNEVYNMKDAGSGYDGAGINIDWFCDNITMRYNYSHDNKGNGITTMSNYGGKIINNKVRGNQALQSNGRGQIALGNFTGRPDLSTGLHDVEVANNTIIVDVDNTVAVNSAANPYGTWTGISIHDNRIVLKEEATGTGVFNIGPDTSVETIDRNSIFSDSLLFNASFHDTPYTDLASWQAGTGYDKATRLLASDLTPPSEVLGVAAALDGYVRLSWTPAADANDEIAHYNIYRSTTADFVPAYANMVGESVSASFEDREEMLPNTTYFYKIEAEDRSGNVGIASATVSVTTGPSVPVAEKPKTVDFLSIRDGYELTLADLPTAPYITGIPNVRKVQLFVDDRLEQELETAPYAYTVTGLNNGEHRLQYKVYDLSGAVTESRPITVYKHVSALRSRYATQRPTIDGNLDEWSAPGFRMNERSQVRGIESGFADRWSPQQLEAVGYTSWDENHFYFAMEVTEDNHHLAIADPADLWKGSGIQIAIDPDRGSSPGSKGYTELAFGLTDDGQALGYRYHAIAGKAEGVFTAGEIAIVRDSASNKTRYEISVPWSELIPAGLRATDGSALGISVLANYSDGTVSHPDHGDSRNGWIEYNSGIGAGKAPAQFGYMLLGNQPFAAPLLSGTISGQKAALSWEAIVGASGYIVKYGTSPGIYENAINVGPSTSYETPNLTRGKTYYFAANAYDSYGESGLSNEIALFFATGTGSQPNAGGSGGSPGVNNPSESIEIKQGTAYVTIDESSPQARLPLAALGDYPLQVRLGGVALDIPKAVLKKLKEQAGEAQSASIEIGIVPLKETSAPENGGSVRWTLADRAYDISVSLITNGQRLPFPSDDIAIALPYDPDQVDEQLLGLYLYEEGTWKYIGGSADPVKKQVSALLLRSGVYSLFEYDRSFADVPAEHWANRTLQILAAKHIVNGRSDSLFDPAGKTTRAEFVALLVNALQLPSASEASGFNDVAPGAWYADAIAAAVRSGIATGRSSDRFAPEQPMTRAEMVVMLARALRIEAGSGTAADYADASGIPAWAQAAVVAASKAGLVQGDGNRLFAPQRQATRSEAAQLIYNLLRYKQG</sequence>
<evidence type="ECO:0000313" key="3">
    <source>
        <dbReference type="EMBL" id="RED66428.1"/>
    </source>
</evidence>
<dbReference type="InterPro" id="IPR011050">
    <property type="entry name" value="Pectin_lyase_fold/virulence"/>
</dbReference>
<feature type="domain" description="SLH" evidence="2">
    <location>
        <begin position="1603"/>
        <end position="1666"/>
    </location>
</feature>
<dbReference type="CDD" id="cd00063">
    <property type="entry name" value="FN3"/>
    <property type="match status" value="1"/>
</dbReference>
<dbReference type="PROSITE" id="PS50853">
    <property type="entry name" value="FN3"/>
    <property type="match status" value="1"/>
</dbReference>
<dbReference type="Gene3D" id="2.160.20.10">
    <property type="entry name" value="Single-stranded right-handed beta-helix, Pectin lyase-like"/>
    <property type="match status" value="1"/>
</dbReference>
<dbReference type="InterPro" id="IPR010496">
    <property type="entry name" value="AL/BT2_dom"/>
</dbReference>
<feature type="domain" description="SLH" evidence="2">
    <location>
        <begin position="1668"/>
        <end position="1723"/>
    </location>
</feature>
<dbReference type="Gene3D" id="2.60.40.1190">
    <property type="match status" value="1"/>
</dbReference>